<dbReference type="PROSITE" id="PS00211">
    <property type="entry name" value="ABC_TRANSPORTER_1"/>
    <property type="match status" value="1"/>
</dbReference>
<evidence type="ECO:0000256" key="1">
    <source>
        <dbReference type="ARBA" id="ARBA00022448"/>
    </source>
</evidence>
<dbReference type="Pfam" id="PF00005">
    <property type="entry name" value="ABC_tran"/>
    <property type="match status" value="1"/>
</dbReference>
<name>A0A7G9Z1X4_9EURY</name>
<dbReference type="PANTHER" id="PTHR24220:SF86">
    <property type="entry name" value="ABC TRANSPORTER ABCH.1"/>
    <property type="match status" value="1"/>
</dbReference>
<keyword evidence="3" id="KW-0067">ATP-binding</keyword>
<feature type="domain" description="ABC transporter" evidence="2">
    <location>
        <begin position="3"/>
        <end position="166"/>
    </location>
</feature>
<reference evidence="3" key="1">
    <citation type="submission" date="2020-06" db="EMBL/GenBank/DDBJ databases">
        <title>Unique genomic features of the anaerobic methanotrophic archaea.</title>
        <authorList>
            <person name="Chadwick G.L."/>
            <person name="Skennerton C.T."/>
            <person name="Laso-Perez R."/>
            <person name="Leu A.O."/>
            <person name="Speth D.R."/>
            <person name="Yu H."/>
            <person name="Morgan-Lang C."/>
            <person name="Hatzenpichler R."/>
            <person name="Goudeau D."/>
            <person name="Malmstrom R."/>
            <person name="Brazelton W.J."/>
            <person name="Woyke T."/>
            <person name="Hallam S.J."/>
            <person name="Tyson G.W."/>
            <person name="Wegener G."/>
            <person name="Boetius A."/>
            <person name="Orphan V."/>
        </authorList>
    </citation>
    <scope>NUCLEOTIDE SEQUENCE</scope>
</reference>
<protein>
    <submittedName>
        <fullName evidence="3">Putative ABC transporter ATP-binding protein</fullName>
    </submittedName>
</protein>
<dbReference type="GO" id="GO:0016887">
    <property type="term" value="F:ATP hydrolysis activity"/>
    <property type="evidence" value="ECO:0007669"/>
    <property type="project" value="InterPro"/>
</dbReference>
<keyword evidence="3" id="KW-0547">Nucleotide-binding</keyword>
<keyword evidence="1" id="KW-0813">Transport</keyword>
<dbReference type="InterPro" id="IPR003439">
    <property type="entry name" value="ABC_transporter-like_ATP-bd"/>
</dbReference>
<dbReference type="Gene3D" id="3.40.50.300">
    <property type="entry name" value="P-loop containing nucleotide triphosphate hydrolases"/>
    <property type="match status" value="1"/>
</dbReference>
<evidence type="ECO:0000259" key="2">
    <source>
        <dbReference type="PROSITE" id="PS50893"/>
    </source>
</evidence>
<dbReference type="CDD" id="cd03255">
    <property type="entry name" value="ABC_MJ0796_LolCDE_FtsE"/>
    <property type="match status" value="1"/>
</dbReference>
<dbReference type="InterPro" id="IPR027417">
    <property type="entry name" value="P-loop_NTPase"/>
</dbReference>
<gene>
    <name evidence="3" type="ORF">IIFEDBNN_00042</name>
</gene>
<dbReference type="GO" id="GO:0005524">
    <property type="term" value="F:ATP binding"/>
    <property type="evidence" value="ECO:0007669"/>
    <property type="project" value="UniProtKB-KW"/>
</dbReference>
<dbReference type="InterPro" id="IPR015854">
    <property type="entry name" value="ABC_transpr_LolD-like"/>
</dbReference>
<dbReference type="EMBL" id="MT631573">
    <property type="protein sequence ID" value="QNO54258.1"/>
    <property type="molecule type" value="Genomic_DNA"/>
</dbReference>
<dbReference type="PANTHER" id="PTHR24220">
    <property type="entry name" value="IMPORT ATP-BINDING PROTEIN"/>
    <property type="match status" value="1"/>
</dbReference>
<dbReference type="PROSITE" id="PS50893">
    <property type="entry name" value="ABC_TRANSPORTER_2"/>
    <property type="match status" value="1"/>
</dbReference>
<proteinExistence type="predicted"/>
<accession>A0A7G9Z1X4</accession>
<dbReference type="InterPro" id="IPR017871">
    <property type="entry name" value="ABC_transporter-like_CS"/>
</dbReference>
<dbReference type="GO" id="GO:0005886">
    <property type="term" value="C:plasma membrane"/>
    <property type="evidence" value="ECO:0007669"/>
    <property type="project" value="TreeGrafter"/>
</dbReference>
<dbReference type="GO" id="GO:0022857">
    <property type="term" value="F:transmembrane transporter activity"/>
    <property type="evidence" value="ECO:0007669"/>
    <property type="project" value="TreeGrafter"/>
</dbReference>
<dbReference type="SUPFAM" id="SSF52540">
    <property type="entry name" value="P-loop containing nucleoside triphosphate hydrolases"/>
    <property type="match status" value="1"/>
</dbReference>
<dbReference type="InterPro" id="IPR017911">
    <property type="entry name" value="MacB-like_ATP-bd"/>
</dbReference>
<dbReference type="AlphaFoldDB" id="A0A7G9Z1X4"/>
<evidence type="ECO:0000313" key="3">
    <source>
        <dbReference type="EMBL" id="QNO54258.1"/>
    </source>
</evidence>
<sequence length="167" mass="18150">MDTPTSGAVFIDGIDTGKLSENGLAEIRRGKIGFIFQQFNLVHTLNALENVALPMFFAGVKRETRIKRADELLANIGLGDRMYHKPSELSGGQQQRVAIARALSNDPEVVIGDEPTGNVDTETGNAIMGILEGLNREGRTIIVVTHDAEIAAHAGRTKRMRDGRVLD</sequence>
<organism evidence="3">
    <name type="scientific">Candidatus Methanophaga sp. ANME-1 ERB7</name>
    <dbReference type="NCBI Taxonomy" id="2759913"/>
    <lineage>
        <taxon>Archaea</taxon>
        <taxon>Methanobacteriati</taxon>
        <taxon>Methanobacteriota</taxon>
        <taxon>Stenosarchaea group</taxon>
        <taxon>Methanomicrobia</taxon>
        <taxon>Candidatus Methanophagales</taxon>
        <taxon>Candidatus Methanophagaceae</taxon>
        <taxon>Candidatus Methanophaga</taxon>
    </lineage>
</organism>